<proteinExistence type="predicted"/>
<sequence>MTEKESANLKISRFSFSNAIFIEKIPLIASNLYQYLPAK</sequence>
<dbReference type="AlphaFoldDB" id="Q1JK24"/>
<accession>Q1JK24</accession>
<organism evidence="1 2">
    <name type="scientific">Streptococcus pyogenes serotype M12 (strain MGAS9429)</name>
    <dbReference type="NCBI Taxonomy" id="370551"/>
    <lineage>
        <taxon>Bacteria</taxon>
        <taxon>Bacillati</taxon>
        <taxon>Bacillota</taxon>
        <taxon>Bacilli</taxon>
        <taxon>Lactobacillales</taxon>
        <taxon>Streptococcaceae</taxon>
        <taxon>Streptococcus</taxon>
    </lineage>
</organism>
<gene>
    <name evidence="1" type="ordered locus">MGAS9429_Spy1612</name>
</gene>
<evidence type="ECO:0000313" key="2">
    <source>
        <dbReference type="Proteomes" id="UP000002433"/>
    </source>
</evidence>
<evidence type="ECO:0000313" key="1">
    <source>
        <dbReference type="EMBL" id="ABF32799.1"/>
    </source>
</evidence>
<name>Q1JK24_STRPC</name>
<dbReference type="KEGG" id="spk:MGAS9429_Spy1612"/>
<dbReference type="HOGENOM" id="CLU_3317818_0_0_9"/>
<protein>
    <submittedName>
        <fullName evidence="1">Uncharacterized protein</fullName>
    </submittedName>
</protein>
<dbReference type="Proteomes" id="UP000002433">
    <property type="component" value="Chromosome"/>
</dbReference>
<dbReference type="EMBL" id="CP000259">
    <property type="protein sequence ID" value="ABF32799.1"/>
    <property type="molecule type" value="Genomic_DNA"/>
</dbReference>
<reference evidence="1 2" key="1">
    <citation type="journal article" date="2006" name="Proc. Natl. Acad. Sci. U.S.A.">
        <title>Molecular genetic anatomy of inter- and intraserotype variation in the human bacterial pathogen group A Streptococcus.</title>
        <authorList>
            <person name="Beres S.B."/>
            <person name="Richter E.W."/>
            <person name="Nagiec M.J."/>
            <person name="Sumby P."/>
            <person name="Porcella S.F."/>
            <person name="DeLeo F.R."/>
            <person name="Musser J.M."/>
        </authorList>
    </citation>
    <scope>NUCLEOTIDE SEQUENCE [LARGE SCALE GENOMIC DNA]</scope>
    <source>
        <strain evidence="1 2">MGAS9429</strain>
    </source>
</reference>